<feature type="transmembrane region" description="Helical" evidence="7">
    <location>
        <begin position="58"/>
        <end position="76"/>
    </location>
</feature>
<dbReference type="InterPro" id="IPR050622">
    <property type="entry name" value="CPA3_antiporter_subunitB"/>
</dbReference>
<reference evidence="9 10" key="1">
    <citation type="submission" date="2013-12" db="EMBL/GenBank/DDBJ databases">
        <title>Comparative genomics of Petrotoga isolates.</title>
        <authorList>
            <person name="Nesbo C.L."/>
            <person name="Charchuk R."/>
            <person name="Chow K."/>
        </authorList>
    </citation>
    <scope>NUCLEOTIDE SEQUENCE [LARGE SCALE GENOMIC DNA]</scope>
    <source>
        <strain evidence="9 10">DSM 13574</strain>
    </source>
</reference>
<dbReference type="PANTHER" id="PTHR33932">
    <property type="entry name" value="NA(+)/H(+) ANTIPORTER SUBUNIT B"/>
    <property type="match status" value="1"/>
</dbReference>
<gene>
    <name evidence="9" type="ORF">X929_05445</name>
</gene>
<comment type="similarity">
    <text evidence="2">Belongs to the CPA3 antiporters (TC 2.A.63) subunit B family.</text>
</comment>
<feature type="transmembrane region" description="Helical" evidence="7">
    <location>
        <begin position="162"/>
        <end position="182"/>
    </location>
</feature>
<keyword evidence="3" id="KW-1003">Cell membrane</keyword>
<dbReference type="PANTHER" id="PTHR33932:SF4">
    <property type="entry name" value="NA(+)_H(+) ANTIPORTER SUBUNIT B"/>
    <property type="match status" value="1"/>
</dbReference>
<keyword evidence="4 7" id="KW-0812">Transmembrane</keyword>
<accession>A0A2K1P1E1</accession>
<evidence type="ECO:0000259" key="8">
    <source>
        <dbReference type="Pfam" id="PF04039"/>
    </source>
</evidence>
<organism evidence="9 10">
    <name type="scientific">Petrotoga olearia DSM 13574</name>
    <dbReference type="NCBI Taxonomy" id="1122955"/>
    <lineage>
        <taxon>Bacteria</taxon>
        <taxon>Thermotogati</taxon>
        <taxon>Thermotogota</taxon>
        <taxon>Thermotogae</taxon>
        <taxon>Petrotogales</taxon>
        <taxon>Petrotogaceae</taxon>
        <taxon>Petrotoga</taxon>
    </lineage>
</organism>
<keyword evidence="5 7" id="KW-1133">Transmembrane helix</keyword>
<evidence type="ECO:0000256" key="2">
    <source>
        <dbReference type="ARBA" id="ARBA00009425"/>
    </source>
</evidence>
<feature type="transmembrane region" description="Helical" evidence="7">
    <location>
        <begin position="121"/>
        <end position="141"/>
    </location>
</feature>
<feature type="domain" description="Na+/H+ antiporter MnhB subunit-related protein" evidence="8">
    <location>
        <begin position="94"/>
        <end position="217"/>
    </location>
</feature>
<evidence type="ECO:0000313" key="9">
    <source>
        <dbReference type="EMBL" id="PNR96594.1"/>
    </source>
</evidence>
<dbReference type="RefSeq" id="WP_103066998.1">
    <property type="nucleotide sequence ID" value="NZ_AZRL01000012.1"/>
</dbReference>
<keyword evidence="6 7" id="KW-0472">Membrane</keyword>
<dbReference type="Pfam" id="PF04039">
    <property type="entry name" value="MnhB"/>
    <property type="match status" value="1"/>
</dbReference>
<proteinExistence type="inferred from homology"/>
<evidence type="ECO:0000256" key="5">
    <source>
        <dbReference type="ARBA" id="ARBA00022989"/>
    </source>
</evidence>
<sequence length="229" mass="25216">MKNYLVLTLIIAIFFVLALNLKVGDMKSFYEPSEILAENGSINMVSAIVLDYRIYDTFFEILVFTVAIIGISEFIGKIPTVAPDDQQIKYDTPIIKVITPIIFQIIVLISLYIAITGHIAPGGGFAAGTILGTGFLAVSLVRPTDEIENLFVKSKIEKLKMLVPLLIILYGLLGYTWGGTIFSNFHLQGSPGKLASGGSAILLNFLIYFEVFGGSWTILYRFLKHKGLL</sequence>
<evidence type="ECO:0000256" key="3">
    <source>
        <dbReference type="ARBA" id="ARBA00022475"/>
    </source>
</evidence>
<evidence type="ECO:0000313" key="10">
    <source>
        <dbReference type="Proteomes" id="UP000236434"/>
    </source>
</evidence>
<feature type="transmembrane region" description="Helical" evidence="7">
    <location>
        <begin position="202"/>
        <end position="223"/>
    </location>
</feature>
<evidence type="ECO:0000256" key="1">
    <source>
        <dbReference type="ARBA" id="ARBA00004651"/>
    </source>
</evidence>
<evidence type="ECO:0000256" key="6">
    <source>
        <dbReference type="ARBA" id="ARBA00023136"/>
    </source>
</evidence>
<name>A0A2K1P1E1_9BACT</name>
<dbReference type="AlphaFoldDB" id="A0A2K1P1E1"/>
<evidence type="ECO:0000256" key="7">
    <source>
        <dbReference type="SAM" id="Phobius"/>
    </source>
</evidence>
<dbReference type="OrthoDB" id="46595at2"/>
<comment type="caution">
    <text evidence="9">The sequence shown here is derived from an EMBL/GenBank/DDBJ whole genome shotgun (WGS) entry which is preliminary data.</text>
</comment>
<protein>
    <recommendedName>
        <fullName evidence="8">Na+/H+ antiporter MnhB subunit-related protein domain-containing protein</fullName>
    </recommendedName>
</protein>
<dbReference type="InterPro" id="IPR007182">
    <property type="entry name" value="MnhB"/>
</dbReference>
<comment type="subcellular location">
    <subcellularLocation>
        <location evidence="1">Cell membrane</location>
        <topology evidence="1">Multi-pass membrane protein</topology>
    </subcellularLocation>
</comment>
<evidence type="ECO:0000256" key="4">
    <source>
        <dbReference type="ARBA" id="ARBA00022692"/>
    </source>
</evidence>
<dbReference type="EMBL" id="AZRL01000012">
    <property type="protein sequence ID" value="PNR96594.1"/>
    <property type="molecule type" value="Genomic_DNA"/>
</dbReference>
<dbReference type="GO" id="GO:0005886">
    <property type="term" value="C:plasma membrane"/>
    <property type="evidence" value="ECO:0007669"/>
    <property type="project" value="UniProtKB-SubCell"/>
</dbReference>
<feature type="transmembrane region" description="Helical" evidence="7">
    <location>
        <begin position="97"/>
        <end position="115"/>
    </location>
</feature>
<dbReference type="Proteomes" id="UP000236434">
    <property type="component" value="Unassembled WGS sequence"/>
</dbReference>